<evidence type="ECO:0000313" key="1">
    <source>
        <dbReference type="EMBL" id="KYC37647.1"/>
    </source>
</evidence>
<dbReference type="STRING" id="128403.WA1_40005"/>
<dbReference type="RefSeq" id="WP_017748577.1">
    <property type="nucleotide sequence ID" value="NZ_KQ976354.1"/>
</dbReference>
<evidence type="ECO:0000313" key="2">
    <source>
        <dbReference type="Proteomes" id="UP000076925"/>
    </source>
</evidence>
<name>A0A139WYW1_9CYAN</name>
<accession>A0A139WYW1</accession>
<proteinExistence type="predicted"/>
<keyword evidence="2" id="KW-1185">Reference proteome</keyword>
<reference evidence="1 2" key="1">
    <citation type="journal article" date="2013" name="Genome Biol. Evol.">
        <title>Genomes of Stigonematalean cyanobacteria (subsection V) and the evolution of oxygenic photosynthesis from prokaryotes to plastids.</title>
        <authorList>
            <person name="Dagan T."/>
            <person name="Roettger M."/>
            <person name="Stucken K."/>
            <person name="Landan G."/>
            <person name="Koch R."/>
            <person name="Major P."/>
            <person name="Gould S.B."/>
            <person name="Goremykin V.V."/>
            <person name="Rippka R."/>
            <person name="Tandeau de Marsac N."/>
            <person name="Gugger M."/>
            <person name="Lockhart P.J."/>
            <person name="Allen J.F."/>
            <person name="Brune I."/>
            <person name="Maus I."/>
            <person name="Puhler A."/>
            <person name="Martin W.F."/>
        </authorList>
    </citation>
    <scope>NUCLEOTIDE SEQUENCE [LARGE SCALE GENOMIC DNA]</scope>
    <source>
        <strain evidence="1 2">PCC 7110</strain>
    </source>
</reference>
<sequence>MSAIKISDLRPAGHKLFEDSENYLHELTESEMMVVGGNRLRSIVVVELDNISVFAATVVTANANTINANTIGNTNSFVGG</sequence>
<gene>
    <name evidence="1" type="ORF">WA1_40005</name>
</gene>
<organism evidence="1 2">
    <name type="scientific">Scytonema hofmannii PCC 7110</name>
    <dbReference type="NCBI Taxonomy" id="128403"/>
    <lineage>
        <taxon>Bacteria</taxon>
        <taxon>Bacillati</taxon>
        <taxon>Cyanobacteriota</taxon>
        <taxon>Cyanophyceae</taxon>
        <taxon>Nostocales</taxon>
        <taxon>Scytonemataceae</taxon>
        <taxon>Scytonema</taxon>
    </lineage>
</organism>
<dbReference type="EMBL" id="ANNX02000046">
    <property type="protein sequence ID" value="KYC37647.1"/>
    <property type="molecule type" value="Genomic_DNA"/>
</dbReference>
<dbReference type="OrthoDB" id="427149at2"/>
<dbReference type="Proteomes" id="UP000076925">
    <property type="component" value="Unassembled WGS sequence"/>
</dbReference>
<protein>
    <submittedName>
        <fullName evidence="1">Uncharacterized protein</fullName>
    </submittedName>
</protein>
<dbReference type="AlphaFoldDB" id="A0A139WYW1"/>
<comment type="caution">
    <text evidence="1">The sequence shown here is derived from an EMBL/GenBank/DDBJ whole genome shotgun (WGS) entry which is preliminary data.</text>
</comment>